<proteinExistence type="predicted"/>
<protein>
    <submittedName>
        <fullName evidence="2">Septum site-determining protein Ssd</fullName>
    </submittedName>
</protein>
<keyword evidence="3" id="KW-1185">Reference proteome</keyword>
<comment type="caution">
    <text evidence="2">The sequence shown here is derived from an EMBL/GenBank/DDBJ whole genome shotgun (WGS) entry which is preliminary data.</text>
</comment>
<reference evidence="3" key="1">
    <citation type="journal article" date="2019" name="Int. J. Syst. Evol. Microbiol.">
        <title>The Global Catalogue of Microorganisms (GCM) 10K type strain sequencing project: providing services to taxonomists for standard genome sequencing and annotation.</title>
        <authorList>
            <consortium name="The Broad Institute Genomics Platform"/>
            <consortium name="The Broad Institute Genome Sequencing Center for Infectious Disease"/>
            <person name="Wu L."/>
            <person name="Ma J."/>
        </authorList>
    </citation>
    <scope>NUCLEOTIDE SEQUENCE [LARGE SCALE GENOMIC DNA]</scope>
    <source>
        <strain evidence="3">CGMCC 4.7317</strain>
    </source>
</reference>
<dbReference type="InterPro" id="IPR050625">
    <property type="entry name" value="ParA/MinD_ATPase"/>
</dbReference>
<feature type="domain" description="Rv3660c-like CheY-like N-terminal" evidence="1">
    <location>
        <begin position="8"/>
        <end position="113"/>
    </location>
</feature>
<evidence type="ECO:0000313" key="3">
    <source>
        <dbReference type="Proteomes" id="UP001596138"/>
    </source>
</evidence>
<dbReference type="SUPFAM" id="SSF52540">
    <property type="entry name" value="P-loop containing nucleoside triphosphate hydrolases"/>
    <property type="match status" value="1"/>
</dbReference>
<dbReference type="InterPro" id="IPR059050">
    <property type="entry name" value="Rv3660c_N"/>
</dbReference>
<accession>A0ABW1T415</accession>
<dbReference type="EMBL" id="JBHSTI010000034">
    <property type="protein sequence ID" value="MFC6239493.1"/>
    <property type="molecule type" value="Genomic_DNA"/>
</dbReference>
<dbReference type="PANTHER" id="PTHR43384:SF11">
    <property type="entry name" value="SEPTUM SITE DETERMINING PROTEIN"/>
    <property type="match status" value="1"/>
</dbReference>
<dbReference type="InterPro" id="IPR027417">
    <property type="entry name" value="P-loop_NTPase"/>
</dbReference>
<gene>
    <name evidence="2" type="primary">ssd</name>
    <name evidence="2" type="ORF">ACFQGU_16590</name>
</gene>
<sequence>MAATTLLVTDDPVLTDLVRRVVAVTGRDLEVVADPRGARASWARADDVIVGGDAIRACLAAGVRRRPRVTVVTSGDAELPWPEVLALGAEAVVPLPAGEGQLLERLATSAHAEGGGLVVGVVGGSGGAGASVLAAALCLAAVRARLAPLLLDADPDGPGADLLLGAEDATGARWRDLADVTSALDPASLRAALPQAHGVHVLAVDRGDGQALPLAALDPVVTSARHAFDLVVLDLARASASERAAAACDVVLLVATGDVRGATSAARTVSRLRGEAPLRLVARQVPGGGLDGPALADWLDLPSAADLGHDPRLLASLDRGDPPGAGGRLAKVCDQLLAAVLGERAAA</sequence>
<dbReference type="InterPro" id="IPR022521">
    <property type="entry name" value="Rv3660c"/>
</dbReference>
<evidence type="ECO:0000259" key="1">
    <source>
        <dbReference type="Pfam" id="PF26563"/>
    </source>
</evidence>
<dbReference type="RefSeq" id="WP_386768813.1">
    <property type="nucleotide sequence ID" value="NZ_JBHSTI010000034.1"/>
</dbReference>
<organism evidence="2 3">
    <name type="scientific">Longivirga aurantiaca</name>
    <dbReference type="NCBI Taxonomy" id="1837743"/>
    <lineage>
        <taxon>Bacteria</taxon>
        <taxon>Bacillati</taxon>
        <taxon>Actinomycetota</taxon>
        <taxon>Actinomycetes</taxon>
        <taxon>Sporichthyales</taxon>
        <taxon>Sporichthyaceae</taxon>
        <taxon>Longivirga</taxon>
    </lineage>
</organism>
<dbReference type="NCBIfam" id="TIGR03815">
    <property type="entry name" value="CpaE_hom_Actino"/>
    <property type="match status" value="1"/>
</dbReference>
<dbReference type="Proteomes" id="UP001596138">
    <property type="component" value="Unassembled WGS sequence"/>
</dbReference>
<evidence type="ECO:0000313" key="2">
    <source>
        <dbReference type="EMBL" id="MFC6239493.1"/>
    </source>
</evidence>
<dbReference type="PANTHER" id="PTHR43384">
    <property type="entry name" value="SEPTUM SITE-DETERMINING PROTEIN MIND HOMOLOG, CHLOROPLASTIC-RELATED"/>
    <property type="match status" value="1"/>
</dbReference>
<name>A0ABW1T415_9ACTN</name>
<dbReference type="Pfam" id="PF26563">
    <property type="entry name" value="Rv3660c_N"/>
    <property type="match status" value="1"/>
</dbReference>
<dbReference type="Gene3D" id="3.40.50.300">
    <property type="entry name" value="P-loop containing nucleotide triphosphate hydrolases"/>
    <property type="match status" value="1"/>
</dbReference>